<dbReference type="EMBL" id="CP040442">
    <property type="protein sequence ID" value="QOW11326.1"/>
    <property type="molecule type" value="Genomic_DNA"/>
</dbReference>
<sequence length="82" mass="9669">MNTILILLAVAVIFIYFFRKDITEKFSPTKEKNYTIDDQYNSERKDREDEVDKILSKMGPNGLKDLSPEDKKRLDELSKKIK</sequence>
<gene>
    <name evidence="3" type="ORF">Q73A0000_13640</name>
</gene>
<evidence type="ECO:0000313" key="4">
    <source>
        <dbReference type="Proteomes" id="UP000594195"/>
    </source>
</evidence>
<evidence type="ECO:0000259" key="2">
    <source>
        <dbReference type="Pfam" id="PF20216"/>
    </source>
</evidence>
<feature type="region of interest" description="Disordered" evidence="1">
    <location>
        <begin position="56"/>
        <end position="82"/>
    </location>
</feature>
<dbReference type="KEGG" id="kfa:Q73A0000_13640"/>
<dbReference type="Pfam" id="PF20216">
    <property type="entry name" value="DUF6576"/>
    <property type="match status" value="1"/>
</dbReference>
<reference evidence="3 4" key="1">
    <citation type="submission" date="2019-05" db="EMBL/GenBank/DDBJ databases">
        <title>Chryseobacterium sp. isolated from King George Island, maritime Antarctica.</title>
        <authorList>
            <person name="Peng X."/>
        </authorList>
    </citation>
    <scope>NUCLEOTIDE SEQUENCE [LARGE SCALE GENOMIC DNA]</scope>
    <source>
        <strain evidence="3 4">7-3A</strain>
    </source>
</reference>
<dbReference type="RefSeq" id="WP_193811508.1">
    <property type="nucleotide sequence ID" value="NZ_CP040442.1"/>
</dbReference>
<organism evidence="3 4">
    <name type="scientific">Kaistella flava</name>
    <name type="common">ex Peng et al. 2021</name>
    <dbReference type="NCBI Taxonomy" id="2038776"/>
    <lineage>
        <taxon>Bacteria</taxon>
        <taxon>Pseudomonadati</taxon>
        <taxon>Bacteroidota</taxon>
        <taxon>Flavobacteriia</taxon>
        <taxon>Flavobacteriales</taxon>
        <taxon>Weeksellaceae</taxon>
        <taxon>Chryseobacterium group</taxon>
        <taxon>Kaistella</taxon>
    </lineage>
</organism>
<dbReference type="Proteomes" id="UP000594195">
    <property type="component" value="Chromosome"/>
</dbReference>
<keyword evidence="4" id="KW-1185">Reference proteome</keyword>
<dbReference type="InterPro" id="IPR046483">
    <property type="entry name" value="DUF6576"/>
</dbReference>
<evidence type="ECO:0000256" key="1">
    <source>
        <dbReference type="SAM" id="MobiDB-lite"/>
    </source>
</evidence>
<feature type="compositionally biased region" description="Basic and acidic residues" evidence="1">
    <location>
        <begin position="66"/>
        <end position="82"/>
    </location>
</feature>
<dbReference type="AlphaFoldDB" id="A0A7M2YB30"/>
<evidence type="ECO:0000313" key="3">
    <source>
        <dbReference type="EMBL" id="QOW11326.1"/>
    </source>
</evidence>
<proteinExistence type="predicted"/>
<accession>A0A7M2YB30</accession>
<name>A0A7M2YB30_9FLAO</name>
<protein>
    <submittedName>
        <fullName evidence="3">Rhomboid family protein</fullName>
    </submittedName>
</protein>
<feature type="domain" description="DUF6576" evidence="2">
    <location>
        <begin position="34"/>
        <end position="80"/>
    </location>
</feature>